<dbReference type="CDD" id="cd00609">
    <property type="entry name" value="AAT_like"/>
    <property type="match status" value="1"/>
</dbReference>
<dbReference type="PANTHER" id="PTHR43807">
    <property type="entry name" value="FI04487P"/>
    <property type="match status" value="1"/>
</dbReference>
<evidence type="ECO:0000259" key="6">
    <source>
        <dbReference type="Pfam" id="PF00155"/>
    </source>
</evidence>
<evidence type="ECO:0000313" key="8">
    <source>
        <dbReference type="Proteomes" id="UP000249645"/>
    </source>
</evidence>
<dbReference type="GO" id="GO:0030170">
    <property type="term" value="F:pyridoxal phosphate binding"/>
    <property type="evidence" value="ECO:0007669"/>
    <property type="project" value="InterPro"/>
</dbReference>
<protein>
    <submittedName>
        <fullName evidence="7">Methionine aminotransferase</fullName>
    </submittedName>
</protein>
<dbReference type="GO" id="GO:0016212">
    <property type="term" value="F:kynurenine-oxoglutarate transaminase activity"/>
    <property type="evidence" value="ECO:0007669"/>
    <property type="project" value="TreeGrafter"/>
</dbReference>
<gene>
    <name evidence="7" type="ORF">DI598_10485</name>
</gene>
<proteinExistence type="inferred from homology"/>
<dbReference type="AlphaFoldDB" id="A0A2W5F142"/>
<evidence type="ECO:0000256" key="1">
    <source>
        <dbReference type="ARBA" id="ARBA00001933"/>
    </source>
</evidence>
<accession>A0A2W5F142</accession>
<keyword evidence="4 7" id="KW-0808">Transferase</keyword>
<feature type="domain" description="Aminotransferase class I/classII large" evidence="6">
    <location>
        <begin position="30"/>
        <end position="275"/>
    </location>
</feature>
<dbReference type="Pfam" id="PF00155">
    <property type="entry name" value="Aminotran_1_2"/>
    <property type="match status" value="1"/>
</dbReference>
<dbReference type="InterPro" id="IPR004839">
    <property type="entry name" value="Aminotransferase_I/II_large"/>
</dbReference>
<name>A0A2W5F142_9SPHI</name>
<comment type="cofactor">
    <cofactor evidence="1">
        <name>pyridoxal 5'-phosphate</name>
        <dbReference type="ChEBI" id="CHEBI:597326"/>
    </cofactor>
</comment>
<evidence type="ECO:0000256" key="2">
    <source>
        <dbReference type="ARBA" id="ARBA00007441"/>
    </source>
</evidence>
<organism evidence="7 8">
    <name type="scientific">Pseudopedobacter saltans</name>
    <dbReference type="NCBI Taxonomy" id="151895"/>
    <lineage>
        <taxon>Bacteria</taxon>
        <taxon>Pseudomonadati</taxon>
        <taxon>Bacteroidota</taxon>
        <taxon>Sphingobacteriia</taxon>
        <taxon>Sphingobacteriales</taxon>
        <taxon>Sphingobacteriaceae</taxon>
        <taxon>Pseudopedobacter</taxon>
    </lineage>
</organism>
<dbReference type="Gene3D" id="3.90.1150.10">
    <property type="entry name" value="Aspartate Aminotransferase, domain 1"/>
    <property type="match status" value="1"/>
</dbReference>
<dbReference type="SUPFAM" id="SSF53383">
    <property type="entry name" value="PLP-dependent transferases"/>
    <property type="match status" value="1"/>
</dbReference>
<dbReference type="EMBL" id="QFOI01000177">
    <property type="protein sequence ID" value="PZP47914.1"/>
    <property type="molecule type" value="Genomic_DNA"/>
</dbReference>
<keyword evidence="3 7" id="KW-0032">Aminotransferase</keyword>
<sequence>MFSLPYTKLPHVGLTIFSEMSQLALQYGAVNLGQGFPDYNMSEELIALVNKAMLDGANQYAHTNGYPLLREKLASKVADLYQSEIDADTQITITPGGTYAIYSALSSFLLPGDEVILFDPSYDSYVPNIELCQAKPILIQLEAPSYQIPWEKVREKLSPKTKAILINSPHNPTGSVLSENDMKELIDITRNTSIVVVSDEVYEHLIYDDYQHQSILRYPELIERGFACFSFGKTYNCTGWKLGYAIGGANLMREFRKVHQFNCFSCFTPTQVALAN</sequence>
<dbReference type="GO" id="GO:0005737">
    <property type="term" value="C:cytoplasm"/>
    <property type="evidence" value="ECO:0007669"/>
    <property type="project" value="TreeGrafter"/>
</dbReference>
<feature type="non-terminal residue" evidence="7">
    <location>
        <position position="276"/>
    </location>
</feature>
<reference evidence="7 8" key="1">
    <citation type="submission" date="2017-11" db="EMBL/GenBank/DDBJ databases">
        <title>Infants hospitalized years apart are colonized by the same room-sourced microbial strains.</title>
        <authorList>
            <person name="Brooks B."/>
            <person name="Olm M.R."/>
            <person name="Firek B.A."/>
            <person name="Baker R."/>
            <person name="Thomas B.C."/>
            <person name="Morowitz M.J."/>
            <person name="Banfield J.F."/>
        </authorList>
    </citation>
    <scope>NUCLEOTIDE SEQUENCE [LARGE SCALE GENOMIC DNA]</scope>
    <source>
        <strain evidence="7">S2_009_000_R2_76</strain>
    </source>
</reference>
<evidence type="ECO:0000256" key="4">
    <source>
        <dbReference type="ARBA" id="ARBA00022679"/>
    </source>
</evidence>
<dbReference type="InterPro" id="IPR015424">
    <property type="entry name" value="PyrdxlP-dep_Trfase"/>
</dbReference>
<evidence type="ECO:0000256" key="5">
    <source>
        <dbReference type="ARBA" id="ARBA00022898"/>
    </source>
</evidence>
<evidence type="ECO:0000256" key="3">
    <source>
        <dbReference type="ARBA" id="ARBA00022576"/>
    </source>
</evidence>
<comment type="caution">
    <text evidence="7">The sequence shown here is derived from an EMBL/GenBank/DDBJ whole genome shotgun (WGS) entry which is preliminary data.</text>
</comment>
<dbReference type="PANTHER" id="PTHR43807:SF20">
    <property type="entry name" value="FI04487P"/>
    <property type="match status" value="1"/>
</dbReference>
<dbReference type="InterPro" id="IPR015422">
    <property type="entry name" value="PyrdxlP-dep_Trfase_small"/>
</dbReference>
<dbReference type="Gene3D" id="3.40.640.10">
    <property type="entry name" value="Type I PLP-dependent aspartate aminotransferase-like (Major domain)"/>
    <property type="match status" value="1"/>
</dbReference>
<keyword evidence="5" id="KW-0663">Pyridoxal phosphate</keyword>
<dbReference type="InterPro" id="IPR051326">
    <property type="entry name" value="Kynurenine-oxoglutarate_AT"/>
</dbReference>
<evidence type="ECO:0000313" key="7">
    <source>
        <dbReference type="EMBL" id="PZP47914.1"/>
    </source>
</evidence>
<dbReference type="InterPro" id="IPR015421">
    <property type="entry name" value="PyrdxlP-dep_Trfase_major"/>
</dbReference>
<dbReference type="FunFam" id="3.40.640.10:FF:000033">
    <property type="entry name" value="Aspartate aminotransferase"/>
    <property type="match status" value="1"/>
</dbReference>
<dbReference type="Proteomes" id="UP000249645">
    <property type="component" value="Unassembled WGS sequence"/>
</dbReference>
<comment type="similarity">
    <text evidence="2">Belongs to the class-I pyridoxal-phosphate-dependent aminotransferase family.</text>
</comment>